<reference evidence="10" key="1">
    <citation type="submission" date="2023-03" db="EMBL/GenBank/DDBJ databases">
        <title>Mating type loci evolution in Malassezia.</title>
        <authorList>
            <person name="Coelho M.A."/>
        </authorList>
    </citation>
    <scope>NUCLEOTIDE SEQUENCE</scope>
    <source>
        <strain evidence="10">CBS 9431</strain>
    </source>
</reference>
<gene>
    <name evidence="10" type="ORF">MJAP1_001848</name>
</gene>
<keyword evidence="4 10" id="KW-0378">Hydrolase</keyword>
<keyword evidence="2 10" id="KW-0121">Carboxypeptidase</keyword>
<feature type="chain" id="PRO_5042070568" evidence="9">
    <location>
        <begin position="19"/>
        <end position="554"/>
    </location>
</feature>
<feature type="compositionally biased region" description="Low complexity" evidence="8">
    <location>
        <begin position="43"/>
        <end position="92"/>
    </location>
</feature>
<dbReference type="InterPro" id="IPR001563">
    <property type="entry name" value="Peptidase_S10"/>
</dbReference>
<evidence type="ECO:0000256" key="2">
    <source>
        <dbReference type="ARBA" id="ARBA00022645"/>
    </source>
</evidence>
<organism evidence="10 11">
    <name type="scientific">Malassezia japonica</name>
    <dbReference type="NCBI Taxonomy" id="223818"/>
    <lineage>
        <taxon>Eukaryota</taxon>
        <taxon>Fungi</taxon>
        <taxon>Dikarya</taxon>
        <taxon>Basidiomycota</taxon>
        <taxon>Ustilaginomycotina</taxon>
        <taxon>Malasseziomycetes</taxon>
        <taxon>Malasseziales</taxon>
        <taxon>Malasseziaceae</taxon>
        <taxon>Malassezia</taxon>
    </lineage>
</organism>
<evidence type="ECO:0000313" key="11">
    <source>
        <dbReference type="Proteomes" id="UP001217754"/>
    </source>
</evidence>
<dbReference type="InterPro" id="IPR029058">
    <property type="entry name" value="AB_hydrolase_fold"/>
</dbReference>
<dbReference type="RefSeq" id="XP_060121780.1">
    <property type="nucleotide sequence ID" value="XM_060265797.1"/>
</dbReference>
<dbReference type="Proteomes" id="UP001217754">
    <property type="component" value="Chromosome 2"/>
</dbReference>
<keyword evidence="5" id="KW-0325">Glycoprotein</keyword>
<dbReference type="AlphaFoldDB" id="A0AAF0EXA8"/>
<evidence type="ECO:0000256" key="5">
    <source>
        <dbReference type="ARBA" id="ARBA00023180"/>
    </source>
</evidence>
<protein>
    <submittedName>
        <fullName evidence="10">Carboxypeptidase D</fullName>
        <ecNumber evidence="10">3.4.16.6</ecNumber>
    </submittedName>
</protein>
<dbReference type="PRINTS" id="PR00724">
    <property type="entry name" value="CRBOXYPTASEC"/>
</dbReference>
<evidence type="ECO:0000256" key="3">
    <source>
        <dbReference type="ARBA" id="ARBA00022670"/>
    </source>
</evidence>
<evidence type="ECO:0000256" key="6">
    <source>
        <dbReference type="ARBA" id="ARBA00047591"/>
    </source>
</evidence>
<proteinExistence type="inferred from homology"/>
<keyword evidence="3" id="KW-0645">Protease</keyword>
<feature type="region of interest" description="Disordered" evidence="8">
    <location>
        <begin position="43"/>
        <end position="96"/>
    </location>
</feature>
<evidence type="ECO:0000256" key="7">
    <source>
        <dbReference type="ARBA" id="ARBA00048461"/>
    </source>
</evidence>
<dbReference type="SUPFAM" id="SSF53474">
    <property type="entry name" value="alpha/beta-Hydrolases"/>
    <property type="match status" value="1"/>
</dbReference>
<dbReference type="Pfam" id="PF00450">
    <property type="entry name" value="Peptidase_S10"/>
    <property type="match status" value="1"/>
</dbReference>
<keyword evidence="9" id="KW-0732">Signal</keyword>
<keyword evidence="11" id="KW-1185">Reference proteome</keyword>
<dbReference type="Gene3D" id="3.40.50.1820">
    <property type="entry name" value="alpha/beta hydrolase"/>
    <property type="match status" value="1"/>
</dbReference>
<comment type="similarity">
    <text evidence="1">Belongs to the peptidase S10 family.</text>
</comment>
<evidence type="ECO:0000256" key="1">
    <source>
        <dbReference type="ARBA" id="ARBA00009431"/>
    </source>
</evidence>
<evidence type="ECO:0000313" key="10">
    <source>
        <dbReference type="EMBL" id="WFD38883.1"/>
    </source>
</evidence>
<dbReference type="GeneID" id="85225497"/>
<evidence type="ECO:0000256" key="9">
    <source>
        <dbReference type="SAM" id="SignalP"/>
    </source>
</evidence>
<feature type="signal peptide" evidence="9">
    <location>
        <begin position="1"/>
        <end position="18"/>
    </location>
</feature>
<sequence length="554" mass="59855">MQLHIALVCALVLAVVQSLAATAGNSTESASSSSIASSSSSSATSAAAASSPSSSATSASSSSAPASSSVAGGANGTTHTNGTGTTNTTANTYDEPKLRAILGSNDTKKFEVGMRLPNTSFDIPPSWAGNLPVSNKSDETRNIYFWMFPATGDVGHDDVIFWMNGGPGCSALSSLMGENGPLSFDPVTYVAKPAPQTWSKLANVVWIDQPAGTGFALGAAKNQSMEEVAEDFNGFLLNLYKNFPKLHGKRMWIGGESFAGKFVPFMADQIYKNETENKAAGMDLQGILITDPLFAPNVVTKEVGAVEFGLSHAKLLNFTQEQVQELEQIGKQNGISTFMRDNLVYPPKGPIQLPKQLNESFSPYKHLQKILRKNNPCTSPYYILNKACSVDALGMNATVEKSSATNYFNNMTGVKEFIHAPTNVSWMQCASDKPFKTMKNAKTGYPVPEVLSRVIEKSNRTMVGHGTYDFVVLYNGTALALQNMTWHGKQGFQSPPKQKLLTNGQEEGYYQTERGLTFFVLEKAGHMLPRYAPGASFRLLEYLLGQKTLEQLND</sequence>
<dbReference type="GO" id="GO:0006508">
    <property type="term" value="P:proteolysis"/>
    <property type="evidence" value="ECO:0007669"/>
    <property type="project" value="UniProtKB-KW"/>
</dbReference>
<dbReference type="EMBL" id="CP119959">
    <property type="protein sequence ID" value="WFD38883.1"/>
    <property type="molecule type" value="Genomic_DNA"/>
</dbReference>
<dbReference type="PANTHER" id="PTHR11802">
    <property type="entry name" value="SERINE PROTEASE FAMILY S10 SERINE CARBOXYPEPTIDASE"/>
    <property type="match status" value="1"/>
</dbReference>
<evidence type="ECO:0000256" key="4">
    <source>
        <dbReference type="ARBA" id="ARBA00022801"/>
    </source>
</evidence>
<name>A0AAF0EXA8_9BASI</name>
<dbReference type="GO" id="GO:0004185">
    <property type="term" value="F:serine-type carboxypeptidase activity"/>
    <property type="evidence" value="ECO:0007669"/>
    <property type="project" value="UniProtKB-EC"/>
</dbReference>
<evidence type="ECO:0000256" key="8">
    <source>
        <dbReference type="SAM" id="MobiDB-lite"/>
    </source>
</evidence>
<dbReference type="EC" id="3.4.16.6" evidence="10"/>
<comment type="catalytic activity">
    <reaction evidence="6">
        <text>a diacylglycerol + H2O = a monoacylglycerol + a fatty acid + H(+)</text>
        <dbReference type="Rhea" id="RHEA:32731"/>
        <dbReference type="ChEBI" id="CHEBI:15377"/>
        <dbReference type="ChEBI" id="CHEBI:15378"/>
        <dbReference type="ChEBI" id="CHEBI:17408"/>
        <dbReference type="ChEBI" id="CHEBI:18035"/>
        <dbReference type="ChEBI" id="CHEBI:28868"/>
    </reaction>
</comment>
<accession>A0AAF0EXA8</accession>
<comment type="catalytic activity">
    <reaction evidence="7">
        <text>a monoacylglycerol + H2O = glycerol + a fatty acid + H(+)</text>
        <dbReference type="Rhea" id="RHEA:15245"/>
        <dbReference type="ChEBI" id="CHEBI:15377"/>
        <dbReference type="ChEBI" id="CHEBI:15378"/>
        <dbReference type="ChEBI" id="CHEBI:17408"/>
        <dbReference type="ChEBI" id="CHEBI:17754"/>
        <dbReference type="ChEBI" id="CHEBI:28868"/>
    </reaction>
</comment>
<dbReference type="PANTHER" id="PTHR11802:SF479">
    <property type="entry name" value="CARBOXYPEPTIDASE"/>
    <property type="match status" value="1"/>
</dbReference>